<dbReference type="SUPFAM" id="SSF47565">
    <property type="entry name" value="Insect pheromone/odorant-binding proteins"/>
    <property type="match status" value="1"/>
</dbReference>
<evidence type="ECO:0000256" key="2">
    <source>
        <dbReference type="ARBA" id="ARBA00008098"/>
    </source>
</evidence>
<evidence type="ECO:0000256" key="5">
    <source>
        <dbReference type="SAM" id="SignalP"/>
    </source>
</evidence>
<dbReference type="InterPro" id="IPR036728">
    <property type="entry name" value="PBP_GOBP_sf"/>
</dbReference>
<name>A0A8E8W515_ANOSI</name>
<evidence type="ECO:0000256" key="3">
    <source>
        <dbReference type="ARBA" id="ARBA00022525"/>
    </source>
</evidence>
<dbReference type="SMART" id="SM00708">
    <property type="entry name" value="PhBP"/>
    <property type="match status" value="1"/>
</dbReference>
<dbReference type="GO" id="GO:0005549">
    <property type="term" value="F:odorant binding"/>
    <property type="evidence" value="ECO:0007669"/>
    <property type="project" value="InterPro"/>
</dbReference>
<feature type="signal peptide" evidence="5">
    <location>
        <begin position="1"/>
        <end position="30"/>
    </location>
</feature>
<dbReference type="FunFam" id="1.10.238.20:FF:000001">
    <property type="entry name" value="General odorant-binding protein lush"/>
    <property type="match status" value="1"/>
</dbReference>
<dbReference type="InterPro" id="IPR006170">
    <property type="entry name" value="PBP/GOBP"/>
</dbReference>
<organism evidence="6">
    <name type="scientific">Anopheles sinensis</name>
    <name type="common">Mosquito</name>
    <dbReference type="NCBI Taxonomy" id="74873"/>
    <lineage>
        <taxon>Eukaryota</taxon>
        <taxon>Metazoa</taxon>
        <taxon>Ecdysozoa</taxon>
        <taxon>Arthropoda</taxon>
        <taxon>Hexapoda</taxon>
        <taxon>Insecta</taxon>
        <taxon>Pterygota</taxon>
        <taxon>Neoptera</taxon>
        <taxon>Endopterygota</taxon>
        <taxon>Diptera</taxon>
        <taxon>Nematocera</taxon>
        <taxon>Culicoidea</taxon>
        <taxon>Culicidae</taxon>
        <taxon>Anophelinae</taxon>
        <taxon>Anopheles</taxon>
    </lineage>
</organism>
<dbReference type="PRINTS" id="PR00485">
    <property type="entry name" value="MEALWORMBTLB"/>
</dbReference>
<comment type="subcellular location">
    <subcellularLocation>
        <location evidence="1">Secreted</location>
    </subcellularLocation>
</comment>
<evidence type="ECO:0000313" key="6">
    <source>
        <dbReference type="EMBL" id="QWF76624.1"/>
    </source>
</evidence>
<proteinExistence type="evidence at transcript level"/>
<sequence>MSSSRVCWRSRLALCLTLLLVTGHWWDAMCMPDATTPRPVPRRDADYPPPKSVALLTRLGVECIAETGVSPSAIKRFSDEDIFEDDYKLKCYMSCLFRLTNVTDDNGELHLGKLLDTIPIEYEDIMLKMGARCTKPKGKDQCERAFWFHKCWKKSDPVYYYLV</sequence>
<keyword evidence="3" id="KW-0964">Secreted</keyword>
<evidence type="ECO:0000256" key="4">
    <source>
        <dbReference type="ARBA" id="ARBA00022729"/>
    </source>
</evidence>
<dbReference type="CDD" id="cd23992">
    <property type="entry name" value="PBP_GOBP"/>
    <property type="match status" value="1"/>
</dbReference>
<dbReference type="AlphaFoldDB" id="A0A8E8W515"/>
<keyword evidence="4 5" id="KW-0732">Signal</keyword>
<reference evidence="6" key="1">
    <citation type="journal article" date="2021" name="Kun Chong Xue Bao">
        <title>cDNA cloning and expression profiling of the odorant binding protein AsinOBP2 in Anopheles sinensis (Diptera: Culicidae) and analysis of its binding characteristics with human odorants.</title>
        <authorList>
            <person name="Zhang J.-J."/>
            <person name="He X.-F."/>
            <person name="Zhang T.-T."/>
            <person name="Si F.-L."/>
            <person name="Chen B."/>
            <person name="He Z.-B."/>
        </authorList>
    </citation>
    <scope>NUCLEOTIDE SEQUENCE</scope>
</reference>
<protein>
    <submittedName>
        <fullName evidence="6">Odorant binding protein 2</fullName>
    </submittedName>
</protein>
<dbReference type="EMBL" id="MT700441">
    <property type="protein sequence ID" value="QWF76624.1"/>
    <property type="molecule type" value="mRNA"/>
</dbReference>
<accession>A0A8E8W515</accession>
<dbReference type="Gene3D" id="1.10.238.20">
    <property type="entry name" value="Pheromone/general odorant binding protein domain"/>
    <property type="match status" value="1"/>
</dbReference>
<dbReference type="GO" id="GO:0005615">
    <property type="term" value="C:extracellular space"/>
    <property type="evidence" value="ECO:0007669"/>
    <property type="project" value="TreeGrafter"/>
</dbReference>
<dbReference type="Pfam" id="PF01395">
    <property type="entry name" value="PBP_GOBP"/>
    <property type="match status" value="1"/>
</dbReference>
<dbReference type="GO" id="GO:0007608">
    <property type="term" value="P:sensory perception of smell"/>
    <property type="evidence" value="ECO:0007669"/>
    <property type="project" value="TreeGrafter"/>
</dbReference>
<dbReference type="PANTHER" id="PTHR11857">
    <property type="entry name" value="ODORANT BINDING PROTEIN-RELATED"/>
    <property type="match status" value="1"/>
</dbReference>
<feature type="chain" id="PRO_5034246498" evidence="5">
    <location>
        <begin position="31"/>
        <end position="163"/>
    </location>
</feature>
<comment type="similarity">
    <text evidence="2">Belongs to the PBP/GOBP family.</text>
</comment>
<evidence type="ECO:0000256" key="1">
    <source>
        <dbReference type="ARBA" id="ARBA00004613"/>
    </source>
</evidence>
<dbReference type="PANTHER" id="PTHR11857:SF45">
    <property type="entry name" value="GENERAL ODORANT-BINDING PROTEIN 83A-RELATED"/>
    <property type="match status" value="1"/>
</dbReference>